<dbReference type="EMBL" id="RBKT01000001">
    <property type="protein sequence ID" value="RKR92747.1"/>
    <property type="molecule type" value="Genomic_DNA"/>
</dbReference>
<protein>
    <submittedName>
        <fullName evidence="2">Uncharacterized protein</fullName>
    </submittedName>
</protein>
<reference evidence="2 3" key="1">
    <citation type="submission" date="2018-10" db="EMBL/GenBank/DDBJ databases">
        <title>Sequencing the genomes of 1000 actinobacteria strains.</title>
        <authorList>
            <person name="Klenk H.-P."/>
        </authorList>
    </citation>
    <scope>NUCLEOTIDE SEQUENCE [LARGE SCALE GENOMIC DNA]</scope>
    <source>
        <strain evidence="2 3">DSM 45175</strain>
    </source>
</reference>
<evidence type="ECO:0000313" key="3">
    <source>
        <dbReference type="Proteomes" id="UP000277671"/>
    </source>
</evidence>
<organism evidence="2 3">
    <name type="scientific">Micromonospora pisi</name>
    <dbReference type="NCBI Taxonomy" id="589240"/>
    <lineage>
        <taxon>Bacteria</taxon>
        <taxon>Bacillati</taxon>
        <taxon>Actinomycetota</taxon>
        <taxon>Actinomycetes</taxon>
        <taxon>Micromonosporales</taxon>
        <taxon>Micromonosporaceae</taxon>
        <taxon>Micromonospora</taxon>
    </lineage>
</organism>
<evidence type="ECO:0000313" key="2">
    <source>
        <dbReference type="EMBL" id="RKR92747.1"/>
    </source>
</evidence>
<dbReference type="Proteomes" id="UP000277671">
    <property type="component" value="Unassembled WGS sequence"/>
</dbReference>
<proteinExistence type="predicted"/>
<keyword evidence="1" id="KW-0175">Coiled coil</keyword>
<dbReference type="AlphaFoldDB" id="A0A495JUQ1"/>
<name>A0A495JUQ1_9ACTN</name>
<sequence length="301" mass="32610">MTTVRIAPLEKPTALYRHANNKVMPTYLQLNLQNGALEAIAEETTNDPPERAIPGSALEGRVRRWLIPLLTAEAANALLTEAGPLAQRILNGVDIRRTRDSSAEGVATLNDDARAADDELDVLIQTYQGAPTISEMPAATWHADEEPTEIADDWGITASSDDAKLDRVAVEIAAEIEASADATYVPTGVLDYLREVRDGLRDAVRAELSEVADQRARLTARRDKLIRRIRSWDVDSDRSIGMLAGVSHTQVQNIAKVSAGEGAVVREIADRVSKGHGLDDIADDLNARGVSVPEDVRKSAP</sequence>
<comment type="caution">
    <text evidence="2">The sequence shown here is derived from an EMBL/GenBank/DDBJ whole genome shotgun (WGS) entry which is preliminary data.</text>
</comment>
<evidence type="ECO:0000256" key="1">
    <source>
        <dbReference type="SAM" id="Coils"/>
    </source>
</evidence>
<feature type="coiled-coil region" evidence="1">
    <location>
        <begin position="201"/>
        <end position="228"/>
    </location>
</feature>
<gene>
    <name evidence="2" type="ORF">BDK92_7226</name>
</gene>
<keyword evidence="3" id="KW-1185">Reference proteome</keyword>
<accession>A0A495JUQ1</accession>